<gene>
    <name evidence="2" type="ORF">O4G74_09005</name>
</gene>
<accession>A0ABT4LUZ0</accession>
<dbReference type="Proteomes" id="UP001083770">
    <property type="component" value="Unassembled WGS sequence"/>
</dbReference>
<dbReference type="EMBL" id="JAPWGW010000002">
    <property type="protein sequence ID" value="MCZ4298195.1"/>
    <property type="molecule type" value="Genomic_DNA"/>
</dbReference>
<evidence type="ECO:0000313" key="2">
    <source>
        <dbReference type="EMBL" id="MCZ4298195.1"/>
    </source>
</evidence>
<dbReference type="SUPFAM" id="SSF48371">
    <property type="entry name" value="ARM repeat"/>
    <property type="match status" value="1"/>
</dbReference>
<keyword evidence="3" id="KW-1185">Reference proteome</keyword>
<name>A0ABT4LUZ0_9PROT</name>
<feature type="region of interest" description="Disordered" evidence="1">
    <location>
        <begin position="1"/>
        <end position="25"/>
    </location>
</feature>
<proteinExistence type="predicted"/>
<dbReference type="RefSeq" id="WP_269402309.1">
    <property type="nucleotide sequence ID" value="NZ_JAPWGW010000002.1"/>
</dbReference>
<evidence type="ECO:0000313" key="3">
    <source>
        <dbReference type="Proteomes" id="UP001083770"/>
    </source>
</evidence>
<evidence type="ECO:0008006" key="4">
    <source>
        <dbReference type="Google" id="ProtNLM"/>
    </source>
</evidence>
<dbReference type="InterPro" id="IPR011989">
    <property type="entry name" value="ARM-like"/>
</dbReference>
<dbReference type="Gene3D" id="1.25.10.10">
    <property type="entry name" value="Leucine-rich Repeat Variant"/>
    <property type="match status" value="1"/>
</dbReference>
<protein>
    <recommendedName>
        <fullName evidence="4">HEAT repeat domain-containing protein</fullName>
    </recommendedName>
</protein>
<organism evidence="2 3">
    <name type="scientific">Henriciella marina</name>
    <dbReference type="NCBI Taxonomy" id="453851"/>
    <lineage>
        <taxon>Bacteria</taxon>
        <taxon>Pseudomonadati</taxon>
        <taxon>Pseudomonadota</taxon>
        <taxon>Alphaproteobacteria</taxon>
        <taxon>Hyphomonadales</taxon>
        <taxon>Hyphomonadaceae</taxon>
        <taxon>Henriciella</taxon>
    </lineage>
</organism>
<dbReference type="InterPro" id="IPR016024">
    <property type="entry name" value="ARM-type_fold"/>
</dbReference>
<evidence type="ECO:0000256" key="1">
    <source>
        <dbReference type="SAM" id="MobiDB-lite"/>
    </source>
</evidence>
<reference evidence="2" key="1">
    <citation type="submission" date="2022-12" db="EMBL/GenBank/DDBJ databases">
        <title>Bacterial isolates from different developmental stages of Nematostella vectensis.</title>
        <authorList>
            <person name="Fraune S."/>
        </authorList>
    </citation>
    <scope>NUCLEOTIDE SEQUENCE</scope>
    <source>
        <strain evidence="2">G21632-S1</strain>
    </source>
</reference>
<comment type="caution">
    <text evidence="2">The sequence shown here is derived from an EMBL/GenBank/DDBJ whole genome shotgun (WGS) entry which is preliminary data.</text>
</comment>
<sequence>MGKLAERFGALSPSKRHPMRPSSKREMLKPDIALEDLDQMASVSLAADRRRALRLLVARGHPDASNTFICALDDLDAECRCLGLAGLADLRVSTAADRIADMIDDPSWRVREAARRARQLISAQPSQTSPSGVIQWI</sequence>